<dbReference type="GO" id="GO:0005634">
    <property type="term" value="C:nucleus"/>
    <property type="evidence" value="ECO:0007669"/>
    <property type="project" value="TreeGrafter"/>
</dbReference>
<dbReference type="PROSITE" id="PS50103">
    <property type="entry name" value="ZF_C3H1"/>
    <property type="match status" value="1"/>
</dbReference>
<keyword evidence="13" id="KW-1185">Reference proteome</keyword>
<name>A0A6P5K9Y3_PHACI</name>
<feature type="region of interest" description="Disordered" evidence="11">
    <location>
        <begin position="552"/>
        <end position="574"/>
    </location>
</feature>
<dbReference type="GO" id="GO:0008270">
    <property type="term" value="F:zinc ion binding"/>
    <property type="evidence" value="ECO:0007669"/>
    <property type="project" value="UniProtKB-KW"/>
</dbReference>
<dbReference type="Proteomes" id="UP000515140">
    <property type="component" value="Unplaced"/>
</dbReference>
<evidence type="ECO:0000313" key="13">
    <source>
        <dbReference type="Proteomes" id="UP000515140"/>
    </source>
</evidence>
<evidence type="ECO:0000259" key="12">
    <source>
        <dbReference type="PROSITE" id="PS50103"/>
    </source>
</evidence>
<dbReference type="GO" id="GO:0016787">
    <property type="term" value="F:hydrolase activity"/>
    <property type="evidence" value="ECO:0007669"/>
    <property type="project" value="UniProtKB-KW"/>
</dbReference>
<feature type="compositionally biased region" description="Low complexity" evidence="11">
    <location>
        <begin position="398"/>
        <end position="417"/>
    </location>
</feature>
<comment type="cofactor">
    <cofactor evidence="1">
        <name>Mg(2+)</name>
        <dbReference type="ChEBI" id="CHEBI:18420"/>
    </cofactor>
</comment>
<evidence type="ECO:0000256" key="8">
    <source>
        <dbReference type="ARBA" id="ARBA00022833"/>
    </source>
</evidence>
<feature type="region of interest" description="Disordered" evidence="11">
    <location>
        <begin position="112"/>
        <end position="132"/>
    </location>
</feature>
<dbReference type="Pfam" id="PF11977">
    <property type="entry name" value="RNase_Zc3h12a"/>
    <property type="match status" value="1"/>
</dbReference>
<evidence type="ECO:0000313" key="14">
    <source>
        <dbReference type="RefSeq" id="XP_020842245.1"/>
    </source>
</evidence>
<keyword evidence="6 10" id="KW-0863">Zinc-finger</keyword>
<dbReference type="KEGG" id="pcw:110208534"/>
<dbReference type="CTD" id="340152"/>
<proteinExistence type="inferred from homology"/>
<evidence type="ECO:0000256" key="10">
    <source>
        <dbReference type="PROSITE-ProRule" id="PRU00723"/>
    </source>
</evidence>
<feature type="region of interest" description="Disordered" evidence="11">
    <location>
        <begin position="33"/>
        <end position="54"/>
    </location>
</feature>
<evidence type="ECO:0000256" key="4">
    <source>
        <dbReference type="ARBA" id="ARBA00022723"/>
    </source>
</evidence>
<evidence type="ECO:0000256" key="5">
    <source>
        <dbReference type="ARBA" id="ARBA00022759"/>
    </source>
</evidence>
<evidence type="ECO:0000256" key="2">
    <source>
        <dbReference type="ARBA" id="ARBA00010922"/>
    </source>
</evidence>
<dbReference type="GO" id="GO:0036464">
    <property type="term" value="C:cytoplasmic ribonucleoprotein granule"/>
    <property type="evidence" value="ECO:0007669"/>
    <property type="project" value="TreeGrafter"/>
</dbReference>
<feature type="compositionally biased region" description="Basic and acidic residues" evidence="11">
    <location>
        <begin position="33"/>
        <end position="49"/>
    </location>
</feature>
<feature type="compositionally biased region" description="Polar residues" evidence="11">
    <location>
        <begin position="598"/>
        <end position="607"/>
    </location>
</feature>
<feature type="zinc finger region" description="C3H1-type" evidence="10">
    <location>
        <begin position="314"/>
        <end position="346"/>
    </location>
</feature>
<evidence type="ECO:0000256" key="7">
    <source>
        <dbReference type="ARBA" id="ARBA00022801"/>
    </source>
</evidence>
<accession>A0A6P5K9Y3</accession>
<dbReference type="InterPro" id="IPR021869">
    <property type="entry name" value="RNase_Zc3h12_NYN"/>
</dbReference>
<evidence type="ECO:0000256" key="3">
    <source>
        <dbReference type="ARBA" id="ARBA00022722"/>
    </source>
</evidence>
<dbReference type="RefSeq" id="XP_020842245.1">
    <property type="nucleotide sequence ID" value="XM_020986586.1"/>
</dbReference>
<dbReference type="GO" id="GO:0004521">
    <property type="term" value="F:RNA endonuclease activity"/>
    <property type="evidence" value="ECO:0007669"/>
    <property type="project" value="TreeGrafter"/>
</dbReference>
<keyword evidence="3" id="KW-0540">Nuclease</keyword>
<dbReference type="PANTHER" id="PTHR12876">
    <property type="entry name" value="N4BP1-RELATED"/>
    <property type="match status" value="1"/>
</dbReference>
<protein>
    <submittedName>
        <fullName evidence="14">LOW QUALITY PROTEIN: probable ribonuclease ZC3H12D</fullName>
    </submittedName>
</protein>
<evidence type="ECO:0000256" key="11">
    <source>
        <dbReference type="SAM" id="MobiDB-lite"/>
    </source>
</evidence>
<dbReference type="InterPro" id="IPR040546">
    <property type="entry name" value="Rege-1_UBA-like"/>
</dbReference>
<comment type="similarity">
    <text evidence="2">Belongs to the ZC3H12 family.</text>
</comment>
<dbReference type="GO" id="GO:0003729">
    <property type="term" value="F:mRNA binding"/>
    <property type="evidence" value="ECO:0007669"/>
    <property type="project" value="TreeGrafter"/>
</dbReference>
<dbReference type="InParanoid" id="A0A6P5K9Y3"/>
<dbReference type="CDD" id="cd18729">
    <property type="entry name" value="PIN_Zc3h12-like"/>
    <property type="match status" value="1"/>
</dbReference>
<sequence>MTQVFTGKDRIGQAKAGDRCHCLFTYLDIGGEDQNKGQEPEGTGSRERQSLTCSPSQAGVVLMEPHTDKLEFFQKLGYSREGVVRVLAKLGQEALVNDILRELIQMGNRPHVEESYGESSTPKLVARGSSGGTVDLSRRLLGADPEDKLEDPGNHLRPIVIDGSNVAMSHGNKETFSCRGIRLAVDWFRERGHNYIKVFVPSWRKEPPRSDTSISEQHILEDLEKQAVLVYTPSRKVNGKRVVCYDDRYIVKVAYEKDGIIVSNDNYRDLQSENPEWKWFIERRLLMFSFVNDKFMPPDDPLGRHGPTLSNFLSKEPRLPQASWQRCPYGRKCTYGSKCKFYHPERLHQIQLSVADELRAKTRTLPGSEEEQLRPSFLKTGPVPSLPPPSLSTEGPWSPRGSISHYSSHSNSGPGYSWTEERVPSMDGSFRGTLARNWEDCAQKRQDPESGFPHHYQAGDIRFLESQFSRLAFSDDLYGCGLHTGITTSSIQSGMNNLYQGCNLNHSSCHGHFRPHQHSVDCSCLRSDHFQEGATLTPYACRHLTVRGSYYNSTRKPDPVPQKTFASSNHPSKADLQQPHQQAVYCSHTPTGDPFPHATQSDETWSIEQGPKEPPGPPFWGDSSWGNCRFRKADSYLHSSEYKYPTVDSAIGEQAHIRTALYNIFPQDEVDQVMSLFPNLVDIPSLILLIEKNRRLCP</sequence>
<dbReference type="AlphaFoldDB" id="A0A6P5K9Y3"/>
<evidence type="ECO:0000256" key="9">
    <source>
        <dbReference type="ARBA" id="ARBA00022842"/>
    </source>
</evidence>
<organism evidence="13 14">
    <name type="scientific">Phascolarctos cinereus</name>
    <name type="common">Koala</name>
    <dbReference type="NCBI Taxonomy" id="38626"/>
    <lineage>
        <taxon>Eukaryota</taxon>
        <taxon>Metazoa</taxon>
        <taxon>Chordata</taxon>
        <taxon>Craniata</taxon>
        <taxon>Vertebrata</taxon>
        <taxon>Euteleostomi</taxon>
        <taxon>Mammalia</taxon>
        <taxon>Metatheria</taxon>
        <taxon>Diprotodontia</taxon>
        <taxon>Phascolarctidae</taxon>
        <taxon>Phascolarctos</taxon>
    </lineage>
</organism>
<evidence type="ECO:0000256" key="6">
    <source>
        <dbReference type="ARBA" id="ARBA00022771"/>
    </source>
</evidence>
<gene>
    <name evidence="14" type="primary">ZC3H12D</name>
</gene>
<dbReference type="FunCoup" id="A0A6P5K9Y3">
    <property type="interactions" value="275"/>
</dbReference>
<reference evidence="14" key="1">
    <citation type="submission" date="2025-08" db="UniProtKB">
        <authorList>
            <consortium name="RefSeq"/>
        </authorList>
    </citation>
    <scope>IDENTIFICATION</scope>
    <source>
        <tissue evidence="14">Spleen</tissue>
    </source>
</reference>
<keyword evidence="4 10" id="KW-0479">Metal-binding</keyword>
<dbReference type="FunFam" id="3.40.50.11980:FF:000001">
    <property type="entry name" value="ZC3H12A isoform 1"/>
    <property type="match status" value="1"/>
</dbReference>
<dbReference type="InterPro" id="IPR000571">
    <property type="entry name" value="Znf_CCCH"/>
</dbReference>
<keyword evidence="5" id="KW-0255">Endonuclease</keyword>
<dbReference type="Pfam" id="PF18039">
    <property type="entry name" value="UBA_6"/>
    <property type="match status" value="1"/>
</dbReference>
<evidence type="ECO:0000256" key="1">
    <source>
        <dbReference type="ARBA" id="ARBA00001946"/>
    </source>
</evidence>
<dbReference type="Gene3D" id="3.40.50.11980">
    <property type="match status" value="1"/>
</dbReference>
<dbReference type="PANTHER" id="PTHR12876:SF11">
    <property type="entry name" value="RIBONUCLEASE ZC3H12D-RELATED"/>
    <property type="match status" value="1"/>
</dbReference>
<keyword evidence="9" id="KW-0460">Magnesium</keyword>
<dbReference type="GeneID" id="110208534"/>
<keyword evidence="8 10" id="KW-0862">Zinc</keyword>
<dbReference type="InterPro" id="IPR051101">
    <property type="entry name" value="ZC3H12/N4BP1_RNase_Reg"/>
</dbReference>
<feature type="domain" description="C3H1-type" evidence="12">
    <location>
        <begin position="314"/>
        <end position="346"/>
    </location>
</feature>
<feature type="region of interest" description="Disordered" evidence="11">
    <location>
        <begin position="589"/>
        <end position="614"/>
    </location>
</feature>
<feature type="region of interest" description="Disordered" evidence="11">
    <location>
        <begin position="364"/>
        <end position="422"/>
    </location>
</feature>
<keyword evidence="7" id="KW-0378">Hydrolase</keyword>